<accession>A0A4T0X5S9</accession>
<dbReference type="SUPFAM" id="SSF50249">
    <property type="entry name" value="Nucleic acid-binding proteins"/>
    <property type="match status" value="1"/>
</dbReference>
<comment type="caution">
    <text evidence="5">The sequence shown here is derived from an EMBL/GenBank/DDBJ whole genome shotgun (WGS) entry which is preliminary data.</text>
</comment>
<dbReference type="Pfam" id="PF01588">
    <property type="entry name" value="tRNA_bind"/>
    <property type="match status" value="1"/>
</dbReference>
<dbReference type="PANTHER" id="PTHR11586">
    <property type="entry name" value="TRNA-AMINOACYLATION COFACTOR ARC1 FAMILY MEMBER"/>
    <property type="match status" value="1"/>
</dbReference>
<dbReference type="PROSITE" id="PS50886">
    <property type="entry name" value="TRBD"/>
    <property type="match status" value="1"/>
</dbReference>
<dbReference type="STRING" id="52247.A0A4T0X5S9"/>
<dbReference type="PANTHER" id="PTHR11586:SF33">
    <property type="entry name" value="AMINOACYL TRNA SYNTHASE COMPLEX-INTERACTING MULTIFUNCTIONAL PROTEIN 1"/>
    <property type="match status" value="1"/>
</dbReference>
<keyword evidence="2 3" id="KW-0694">RNA-binding</keyword>
<dbReference type="EMBL" id="SELW01000118">
    <property type="protein sequence ID" value="TID30828.1"/>
    <property type="molecule type" value="Genomic_DNA"/>
</dbReference>
<proteinExistence type="predicted"/>
<feature type="domain" description="TRNA-binding" evidence="4">
    <location>
        <begin position="31"/>
        <end position="139"/>
    </location>
</feature>
<reference evidence="5 6" key="1">
    <citation type="journal article" date="2019" name="Front. Genet.">
        <title>Whole-Genome Sequencing of the Opportunistic Yeast Pathogen Candida inconspicua Uncovers Its Hybrid Origin.</title>
        <authorList>
            <person name="Mixao V."/>
            <person name="Hansen A.P."/>
            <person name="Saus E."/>
            <person name="Boekhout T."/>
            <person name="Lass-Florl C."/>
            <person name="Gabaldon T."/>
        </authorList>
    </citation>
    <scope>NUCLEOTIDE SEQUENCE [LARGE SCALE GENOMIC DNA]</scope>
    <source>
        <strain evidence="5 6">CBS 180</strain>
    </source>
</reference>
<dbReference type="InterPro" id="IPR012340">
    <property type="entry name" value="NA-bd_OB-fold"/>
</dbReference>
<name>A0A4T0X5S9_9ASCO</name>
<dbReference type="InterPro" id="IPR051270">
    <property type="entry name" value="Tyrosine-tRNA_ligase_regulator"/>
</dbReference>
<evidence type="ECO:0000313" key="6">
    <source>
        <dbReference type="Proteomes" id="UP000307173"/>
    </source>
</evidence>
<keyword evidence="1 3" id="KW-0820">tRNA-binding</keyword>
<dbReference type="Proteomes" id="UP000307173">
    <property type="component" value="Unassembled WGS sequence"/>
</dbReference>
<dbReference type="Gene3D" id="2.40.50.140">
    <property type="entry name" value="Nucleic acid-binding proteins"/>
    <property type="match status" value="1"/>
</dbReference>
<evidence type="ECO:0000256" key="1">
    <source>
        <dbReference type="ARBA" id="ARBA00022555"/>
    </source>
</evidence>
<evidence type="ECO:0000256" key="3">
    <source>
        <dbReference type="PROSITE-ProRule" id="PRU00209"/>
    </source>
</evidence>
<protein>
    <recommendedName>
        <fullName evidence="4">tRNA-binding domain-containing protein</fullName>
    </recommendedName>
</protein>
<evidence type="ECO:0000313" key="5">
    <source>
        <dbReference type="EMBL" id="TID30828.1"/>
    </source>
</evidence>
<dbReference type="AlphaFoldDB" id="A0A4T0X5S9"/>
<sequence length="198" mass="21778">MLPGSMLRVNVLSRSVLRVNLLRRSVGSVHSPNELDLRVGRIREIALHENADTLYVSQVEIDDDGGIVQVCSGLRGIIPANVLEGRRVVLVRNLKPSKMRGVKSEAMLLCAARTDVETSKLIVEPVKPADECNLGERVMFSTAEPVDVPKRLKSAVWTEIADRLRVNAEGKVVFSEEGDVHVLDKCTVPTEFAGSEVR</sequence>
<keyword evidence="6" id="KW-1185">Reference proteome</keyword>
<evidence type="ECO:0000256" key="2">
    <source>
        <dbReference type="ARBA" id="ARBA00022884"/>
    </source>
</evidence>
<evidence type="ECO:0000259" key="4">
    <source>
        <dbReference type="PROSITE" id="PS50886"/>
    </source>
</evidence>
<dbReference type="InterPro" id="IPR002547">
    <property type="entry name" value="tRNA-bd_dom"/>
</dbReference>
<dbReference type="OrthoDB" id="19141at2759"/>
<organism evidence="5 6">
    <name type="scientific">Pichia inconspicua</name>
    <dbReference type="NCBI Taxonomy" id="52247"/>
    <lineage>
        <taxon>Eukaryota</taxon>
        <taxon>Fungi</taxon>
        <taxon>Dikarya</taxon>
        <taxon>Ascomycota</taxon>
        <taxon>Saccharomycotina</taxon>
        <taxon>Pichiomycetes</taxon>
        <taxon>Pichiales</taxon>
        <taxon>Pichiaceae</taxon>
        <taxon>Pichia</taxon>
    </lineage>
</organism>
<gene>
    <name evidence="5" type="ORF">CANINC_000593</name>
</gene>
<dbReference type="GO" id="GO:0000049">
    <property type="term" value="F:tRNA binding"/>
    <property type="evidence" value="ECO:0007669"/>
    <property type="project" value="UniProtKB-UniRule"/>
</dbReference>